<accession>A0AAD9CX90</accession>
<evidence type="ECO:0000256" key="1">
    <source>
        <dbReference type="SAM" id="MobiDB-lite"/>
    </source>
</evidence>
<feature type="compositionally biased region" description="Low complexity" evidence="1">
    <location>
        <begin position="154"/>
        <end position="165"/>
    </location>
</feature>
<dbReference type="Proteomes" id="UP001182556">
    <property type="component" value="Unassembled WGS sequence"/>
</dbReference>
<name>A0AAD9CX90_PAPLA</name>
<sequence length="612" mass="68067">MRAAQLIRSRTRRGCTVSIDLYQSPVILYIQPDEVNGANSSIPLSFAVTVRSDNPRHIGGITVRRQVLLRRKVPRTKQKWTDWEEIQHQEVHVVAGCQVLGTQRFECSMPIPPRLPETRQTHYDQIIHLLTATVHDLAPNYIDHHVHSTRSRLRASSSASTTSLSDVNGRLSSMPEEDYPRICTKEIETVTTKEPDVVATSKKVFEVIHCSNSHGEVPSLDCEQTLRLSDSGKAKVKLHSDLFVLGSTLHVSIDFLDLTLDTTIHAMSVKMVQETATPIKTALPEDLSSPPPPEPATRPTPSRARSSSSLRGRSDNRPALLSRLSSLFAGMKDKPHTPQTSILDEYVLHSEGVDHYVTSQGFGVRPGMYLWRGEAGRNIDRTHEPQQPHDEEYLDEYKLDHHALPEHDGILRTTSSLRLNRSVRLPSELQDAHPTSSTLAPVLARISHRVAVNIIYSVLGQDASGKPIKGSQSNGSLYEGAMRQVTLVFEVGLMPCVVVPSTIRPPVYTDDDVVDMVDMPAPASSPRRMFRRFSMDTVRSSSTARVEPPPPPSITRATTERLLSSAIHHSRAFRASNGLVVTGNRVFYSDQEVEEAVNRHHREKGACACLMV</sequence>
<feature type="region of interest" description="Disordered" evidence="1">
    <location>
        <begin position="282"/>
        <end position="316"/>
    </location>
</feature>
<comment type="caution">
    <text evidence="2">The sequence shown here is derived from an EMBL/GenBank/DDBJ whole genome shotgun (WGS) entry which is preliminary data.</text>
</comment>
<protein>
    <submittedName>
        <fullName evidence="2">Uncharacterized protein</fullName>
    </submittedName>
</protein>
<dbReference type="AlphaFoldDB" id="A0AAD9CX90"/>
<dbReference type="EMBL" id="JAODAN010000009">
    <property type="protein sequence ID" value="KAK1922328.1"/>
    <property type="molecule type" value="Genomic_DNA"/>
</dbReference>
<feature type="region of interest" description="Disordered" evidence="1">
    <location>
        <begin position="150"/>
        <end position="176"/>
    </location>
</feature>
<evidence type="ECO:0000313" key="2">
    <source>
        <dbReference type="EMBL" id="KAK1922328.1"/>
    </source>
</evidence>
<feature type="compositionally biased region" description="Low complexity" evidence="1">
    <location>
        <begin position="299"/>
        <end position="311"/>
    </location>
</feature>
<reference evidence="2" key="1">
    <citation type="submission" date="2023-02" db="EMBL/GenBank/DDBJ databases">
        <title>Identification and recombinant expression of a fungal hydrolase from Papiliotrema laurentii that hydrolyzes apple cutin and clears colloidal polyester polyurethane.</title>
        <authorList>
            <consortium name="DOE Joint Genome Institute"/>
            <person name="Roman V.A."/>
            <person name="Bojanowski C."/>
            <person name="Crable B.R."/>
            <person name="Wagner D.N."/>
            <person name="Hung C.S."/>
            <person name="Nadeau L.J."/>
            <person name="Schratz L."/>
            <person name="Haridas S."/>
            <person name="Pangilinan J."/>
            <person name="Lipzen A."/>
            <person name="Na H."/>
            <person name="Yan M."/>
            <person name="Ng V."/>
            <person name="Grigoriev I.V."/>
            <person name="Spatafora J.W."/>
            <person name="Barlow D."/>
            <person name="Biffinger J."/>
            <person name="Kelley-Loughnane N."/>
            <person name="Varaljay V.A."/>
            <person name="Crookes-Goodson W.J."/>
        </authorList>
    </citation>
    <scope>NUCLEOTIDE SEQUENCE</scope>
    <source>
        <strain evidence="2">5307AH</strain>
    </source>
</reference>
<keyword evidence="3" id="KW-1185">Reference proteome</keyword>
<proteinExistence type="predicted"/>
<gene>
    <name evidence="2" type="ORF">DB88DRAFT_392357</name>
</gene>
<organism evidence="2 3">
    <name type="scientific">Papiliotrema laurentii</name>
    <name type="common">Cryptococcus laurentii</name>
    <dbReference type="NCBI Taxonomy" id="5418"/>
    <lineage>
        <taxon>Eukaryota</taxon>
        <taxon>Fungi</taxon>
        <taxon>Dikarya</taxon>
        <taxon>Basidiomycota</taxon>
        <taxon>Agaricomycotina</taxon>
        <taxon>Tremellomycetes</taxon>
        <taxon>Tremellales</taxon>
        <taxon>Rhynchogastremaceae</taxon>
        <taxon>Papiliotrema</taxon>
    </lineage>
</organism>
<evidence type="ECO:0000313" key="3">
    <source>
        <dbReference type="Proteomes" id="UP001182556"/>
    </source>
</evidence>
<feature type="compositionally biased region" description="Pro residues" evidence="1">
    <location>
        <begin position="289"/>
        <end position="298"/>
    </location>
</feature>